<evidence type="ECO:0000313" key="1">
    <source>
        <dbReference type="EMBL" id="NER26717.1"/>
    </source>
</evidence>
<comment type="caution">
    <text evidence="1">The sequence shown here is derived from an EMBL/GenBank/DDBJ whole genome shotgun (WGS) entry which is preliminary data.</text>
</comment>
<sequence>MKLVHVEKRISNEKVRLVGIVQMDNLGQEIELYFEYPQRFADFVIESADAFVPALLLPAMERGENLEIQPPISEKLWLNLRLIQDIIYQWHPETFKKVQVFAEKPSKYEPHSSNKVGAFFSLGVDSFYTLHKHVNSISPNLPHISHLIHMKGIEFPLSYYRDNQEQEVINRIKDVAEEIGIDVIFGETNIRTHFPLKWGLHYHGAGLASVALSLSGGLKSVLIPSTDSYKTIFHWGSSPLLDHWWSTETTNIFHDGSEVERVEKTAKFLDKDPLARKYLRVCLKNYGSETNCGKCTKCVRTMLPLYVSGKLNLFPTFPDQLPKNWDKILHINDEHDLSHAEAILELAKECDAEPQLLTSLSSKIEYARYAIFFEQQNLLAAIKSIIYVFWIKSIIQQIEQLLGQPKIQRLQDKLQRLFKPA</sequence>
<dbReference type="EMBL" id="JAAHFQ010000045">
    <property type="protein sequence ID" value="NER26717.1"/>
    <property type="molecule type" value="Genomic_DNA"/>
</dbReference>
<reference evidence="1" key="1">
    <citation type="submission" date="2019-11" db="EMBL/GenBank/DDBJ databases">
        <title>Genomic insights into an expanded diversity of filamentous marine cyanobacteria reveals the extraordinary biosynthetic potential of Moorea and Okeania.</title>
        <authorList>
            <person name="Ferreira Leao T."/>
            <person name="Wang M."/>
            <person name="Moss N."/>
            <person name="Da Silva R."/>
            <person name="Sanders J."/>
            <person name="Nurk S."/>
            <person name="Gurevich A."/>
            <person name="Humphrey G."/>
            <person name="Reher R."/>
            <person name="Zhu Q."/>
            <person name="Belda-Ferre P."/>
            <person name="Glukhov E."/>
            <person name="Rex R."/>
            <person name="Dorrestein P.C."/>
            <person name="Knight R."/>
            <person name="Pevzner P."/>
            <person name="Gerwick W.H."/>
            <person name="Gerwick L."/>
        </authorList>
    </citation>
    <scope>NUCLEOTIDE SEQUENCE</scope>
    <source>
        <strain evidence="1">SIO1C4</strain>
    </source>
</reference>
<name>A0A6B3N540_9CYAN</name>
<protein>
    <submittedName>
        <fullName evidence="1">Uncharacterized protein</fullName>
    </submittedName>
</protein>
<accession>A0A6B3N540</accession>
<organism evidence="1">
    <name type="scientific">Symploca sp. SIO1C4</name>
    <dbReference type="NCBI Taxonomy" id="2607765"/>
    <lineage>
        <taxon>Bacteria</taxon>
        <taxon>Bacillati</taxon>
        <taxon>Cyanobacteriota</taxon>
        <taxon>Cyanophyceae</taxon>
        <taxon>Coleofasciculales</taxon>
        <taxon>Coleofasciculaceae</taxon>
        <taxon>Symploca</taxon>
    </lineage>
</organism>
<dbReference type="AlphaFoldDB" id="A0A6B3N540"/>
<gene>
    <name evidence="1" type="ORF">F6J89_03585</name>
</gene>
<proteinExistence type="predicted"/>